<comment type="caution">
    <text evidence="1">The sequence shown here is derived from an EMBL/GenBank/DDBJ whole genome shotgun (WGS) entry which is preliminary data.</text>
</comment>
<reference evidence="1 2" key="1">
    <citation type="submission" date="2020-01" db="EMBL/GenBank/DDBJ databases">
        <title>Insect and environment-associated Actinomycetes.</title>
        <authorList>
            <person name="Currrie C."/>
            <person name="Chevrette M."/>
            <person name="Carlson C."/>
            <person name="Stubbendieck R."/>
            <person name="Wendt-Pienkowski E."/>
        </authorList>
    </citation>
    <scope>NUCLEOTIDE SEQUENCE [LARGE SCALE GENOMIC DNA]</scope>
    <source>
        <strain evidence="1 2">SID14438</strain>
    </source>
</reference>
<protein>
    <submittedName>
        <fullName evidence="1">Uncharacterized protein</fullName>
    </submittedName>
</protein>
<dbReference type="AlphaFoldDB" id="A0A6N9VHM3"/>
<dbReference type="EMBL" id="JAAGME010001487">
    <property type="protein sequence ID" value="NEB72213.1"/>
    <property type="molecule type" value="Genomic_DNA"/>
</dbReference>
<proteinExistence type="predicted"/>
<accession>A0A6N9VHM3</accession>
<evidence type="ECO:0000313" key="1">
    <source>
        <dbReference type="EMBL" id="NEB72213.1"/>
    </source>
</evidence>
<sequence length="390" mass="40975">MPTESVTSTAVISAAVMAHPRRAAEAARLAASLPAWGTRVVVDPSPEAGPGALRTARAAWAAVAPDATHHVVLQDDVVPCREFAAQVAHAVRELPDTPLALYANWNSWNGAATRAAALQGASWVPAVPGEWTPSLALVLPRADVDALLTAVPPDVTGPDPDDTVLARELGRRGRRVLIPVPHWVEHADGTSLVGNDVYGPRHSACFADDTAAGPDPAGPVAAAPDVLVHLFKGRVQLVLAADTGTPRRGSREGYLRAAGLEGRSPGRPARAVAALRAPSALLGALCEEIWYAAYLMALHTPAGRVPGAGDDRIRLCLRSLVLGGTADRADLRLWALHRVGPLMGLAEDGLRAGFEDREAYGRPAPLPPEQLAALPDAALIWSHPLTLEER</sequence>
<dbReference type="RefSeq" id="WP_164358917.1">
    <property type="nucleotide sequence ID" value="NZ_JAAGME010001487.1"/>
</dbReference>
<organism evidence="1 2">
    <name type="scientific">Streptomyces microflavus</name>
    <name type="common">Streptomyces lipmanii</name>
    <dbReference type="NCBI Taxonomy" id="1919"/>
    <lineage>
        <taxon>Bacteria</taxon>
        <taxon>Bacillati</taxon>
        <taxon>Actinomycetota</taxon>
        <taxon>Actinomycetes</taxon>
        <taxon>Kitasatosporales</taxon>
        <taxon>Streptomycetaceae</taxon>
        <taxon>Streptomyces</taxon>
    </lineage>
</organism>
<dbReference type="Proteomes" id="UP000471648">
    <property type="component" value="Unassembled WGS sequence"/>
</dbReference>
<evidence type="ECO:0000313" key="2">
    <source>
        <dbReference type="Proteomes" id="UP000471648"/>
    </source>
</evidence>
<gene>
    <name evidence="1" type="ORF">G3I39_34855</name>
</gene>
<name>A0A6N9VHM3_STRMI</name>